<dbReference type="CDD" id="cd06267">
    <property type="entry name" value="PBP1_LacI_sugar_binding-like"/>
    <property type="match status" value="1"/>
</dbReference>
<dbReference type="RefSeq" id="WP_183592796.1">
    <property type="nucleotide sequence ID" value="NZ_JACHWR010000002.1"/>
</dbReference>
<gene>
    <name evidence="6" type="ORF">FHU40_002697</name>
</gene>
<dbReference type="Gene3D" id="1.10.260.40">
    <property type="entry name" value="lambda repressor-like DNA-binding domains"/>
    <property type="match status" value="1"/>
</dbReference>
<dbReference type="Pfam" id="PF00356">
    <property type="entry name" value="LacI"/>
    <property type="match status" value="1"/>
</dbReference>
<evidence type="ECO:0000313" key="7">
    <source>
        <dbReference type="Proteomes" id="UP000589626"/>
    </source>
</evidence>
<dbReference type="PROSITE" id="PS00356">
    <property type="entry name" value="HTH_LACI_1"/>
    <property type="match status" value="1"/>
</dbReference>
<dbReference type="PANTHER" id="PTHR30146:SF148">
    <property type="entry name" value="HTH-TYPE TRANSCRIPTIONAL REPRESSOR PURR-RELATED"/>
    <property type="match status" value="1"/>
</dbReference>
<dbReference type="CDD" id="cd01392">
    <property type="entry name" value="HTH_LacI"/>
    <property type="match status" value="1"/>
</dbReference>
<dbReference type="SMART" id="SM00354">
    <property type="entry name" value="HTH_LACI"/>
    <property type="match status" value="1"/>
</dbReference>
<dbReference type="InterPro" id="IPR000843">
    <property type="entry name" value="HTH_LacI"/>
</dbReference>
<dbReference type="AlphaFoldDB" id="A0A7W4VW61"/>
<dbReference type="GO" id="GO:0000976">
    <property type="term" value="F:transcription cis-regulatory region binding"/>
    <property type="evidence" value="ECO:0007669"/>
    <property type="project" value="TreeGrafter"/>
</dbReference>
<proteinExistence type="predicted"/>
<organism evidence="6 7">
    <name type="scientific">Nocardioides soli</name>
    <dbReference type="NCBI Taxonomy" id="1036020"/>
    <lineage>
        <taxon>Bacteria</taxon>
        <taxon>Bacillati</taxon>
        <taxon>Actinomycetota</taxon>
        <taxon>Actinomycetes</taxon>
        <taxon>Propionibacteriales</taxon>
        <taxon>Nocardioidaceae</taxon>
        <taxon>Nocardioides</taxon>
    </lineage>
</organism>
<evidence type="ECO:0000256" key="2">
    <source>
        <dbReference type="ARBA" id="ARBA00023015"/>
    </source>
</evidence>
<comment type="caution">
    <text evidence="6">The sequence shown here is derived from an EMBL/GenBank/DDBJ whole genome shotgun (WGS) entry which is preliminary data.</text>
</comment>
<evidence type="ECO:0000256" key="4">
    <source>
        <dbReference type="ARBA" id="ARBA00023163"/>
    </source>
</evidence>
<feature type="domain" description="HTH lacI-type" evidence="5">
    <location>
        <begin position="12"/>
        <end position="67"/>
    </location>
</feature>
<dbReference type="SUPFAM" id="SSF47413">
    <property type="entry name" value="lambda repressor-like DNA-binding domains"/>
    <property type="match status" value="1"/>
</dbReference>
<evidence type="ECO:0000313" key="6">
    <source>
        <dbReference type="EMBL" id="MBB3042879.1"/>
    </source>
</evidence>
<dbReference type="GO" id="GO:0003700">
    <property type="term" value="F:DNA-binding transcription factor activity"/>
    <property type="evidence" value="ECO:0007669"/>
    <property type="project" value="TreeGrafter"/>
</dbReference>
<accession>A0A7W4VW61</accession>
<keyword evidence="3 6" id="KW-0238">DNA-binding</keyword>
<dbReference type="Proteomes" id="UP000589626">
    <property type="component" value="Unassembled WGS sequence"/>
</dbReference>
<dbReference type="Gene3D" id="3.40.50.2300">
    <property type="match status" value="2"/>
</dbReference>
<dbReference type="InterPro" id="IPR010982">
    <property type="entry name" value="Lambda_DNA-bd_dom_sf"/>
</dbReference>
<evidence type="ECO:0000259" key="5">
    <source>
        <dbReference type="PROSITE" id="PS50932"/>
    </source>
</evidence>
<name>A0A7W4VW61_9ACTN</name>
<keyword evidence="4" id="KW-0804">Transcription</keyword>
<dbReference type="InterPro" id="IPR046335">
    <property type="entry name" value="LacI/GalR-like_sensor"/>
</dbReference>
<dbReference type="Pfam" id="PF13377">
    <property type="entry name" value="Peripla_BP_3"/>
    <property type="match status" value="1"/>
</dbReference>
<evidence type="ECO:0000256" key="1">
    <source>
        <dbReference type="ARBA" id="ARBA00022491"/>
    </source>
</evidence>
<evidence type="ECO:0000256" key="3">
    <source>
        <dbReference type="ARBA" id="ARBA00023125"/>
    </source>
</evidence>
<keyword evidence="1" id="KW-0678">Repressor</keyword>
<dbReference type="PANTHER" id="PTHR30146">
    <property type="entry name" value="LACI-RELATED TRANSCRIPTIONAL REPRESSOR"/>
    <property type="match status" value="1"/>
</dbReference>
<dbReference type="EMBL" id="JACHWR010000002">
    <property type="protein sequence ID" value="MBB3042879.1"/>
    <property type="molecule type" value="Genomic_DNA"/>
</dbReference>
<sequence>MGNRFPTETKRVTIADVAALAGVSKGTVSKFLGDGDYYIAEATRGRIAAAIAELDFQPNALARGLVRRRSQTVGVVVASVLNPLYPEMITGIDEVLGERGYTLIFGSTEGSSVKEADVIRSMQQRQVDGIVMASVTLQDAEVSQLVDAGLDVVLASRHMRRSDLVDAVIVDNEDGARQAVEHLIAHGHKRIGHLAGPQNVYPFEIRREVFERVMRQAGLPVNGLISVAESTRQESGAPAMAELLGADEPPTAVFVANDSLAIGAIEACAARGVRIPDDVAIVGFDNIWVAHLHGVQLTTVDSRAREIGRNAAHRLLDRIEARWNDGGHPHPVELRMLPTRLVRRGTCGCTPEPPDPLTGSSN</sequence>
<protein>
    <submittedName>
        <fullName evidence="6">DNA-binding LacI/PurR family transcriptional regulator</fullName>
    </submittedName>
</protein>
<dbReference type="SUPFAM" id="SSF53822">
    <property type="entry name" value="Periplasmic binding protein-like I"/>
    <property type="match status" value="1"/>
</dbReference>
<reference evidence="6 7" key="1">
    <citation type="submission" date="2020-08" db="EMBL/GenBank/DDBJ databases">
        <title>Sequencing the genomes of 1000 actinobacteria strains.</title>
        <authorList>
            <person name="Klenk H.-P."/>
        </authorList>
    </citation>
    <scope>NUCLEOTIDE SEQUENCE [LARGE SCALE GENOMIC DNA]</scope>
    <source>
        <strain evidence="6 7">DSM 105498</strain>
    </source>
</reference>
<keyword evidence="2" id="KW-0805">Transcription regulation</keyword>
<dbReference type="PROSITE" id="PS50932">
    <property type="entry name" value="HTH_LACI_2"/>
    <property type="match status" value="1"/>
</dbReference>
<dbReference type="InterPro" id="IPR028082">
    <property type="entry name" value="Peripla_BP_I"/>
</dbReference>
<keyword evidence="7" id="KW-1185">Reference proteome</keyword>